<dbReference type="Proteomes" id="UP001500782">
    <property type="component" value="Unassembled WGS sequence"/>
</dbReference>
<reference evidence="15 16" key="1">
    <citation type="journal article" date="2019" name="Int. J. Syst. Evol. Microbiol.">
        <title>The Global Catalogue of Microorganisms (GCM) 10K type strain sequencing project: providing services to taxonomists for standard genome sequencing and annotation.</title>
        <authorList>
            <consortium name="The Broad Institute Genomics Platform"/>
            <consortium name="The Broad Institute Genome Sequencing Center for Infectious Disease"/>
            <person name="Wu L."/>
            <person name="Ma J."/>
        </authorList>
    </citation>
    <scope>NUCLEOTIDE SEQUENCE [LARGE SCALE GENOMIC DNA]</scope>
    <source>
        <strain evidence="15 16">JCM 9731</strain>
    </source>
</reference>
<feature type="transmembrane region" description="Helical" evidence="13">
    <location>
        <begin position="100"/>
        <end position="123"/>
    </location>
</feature>
<keyword evidence="3" id="KW-1003">Cell membrane</keyword>
<evidence type="ECO:0000256" key="5">
    <source>
        <dbReference type="ARBA" id="ARBA00022692"/>
    </source>
</evidence>
<comment type="caution">
    <text evidence="15">The sequence shown here is derived from an EMBL/GenBank/DDBJ whole genome shotgun (WGS) entry which is preliminary data.</text>
</comment>
<dbReference type="InterPro" id="IPR050045">
    <property type="entry name" value="Opp2B"/>
</dbReference>
<evidence type="ECO:0000256" key="3">
    <source>
        <dbReference type="ARBA" id="ARBA00022475"/>
    </source>
</evidence>
<dbReference type="Pfam" id="PF00528">
    <property type="entry name" value="BPD_transp_1"/>
    <property type="match status" value="1"/>
</dbReference>
<dbReference type="PANTHER" id="PTHR43163:SF6">
    <property type="entry name" value="DIPEPTIDE TRANSPORT SYSTEM PERMEASE PROTEIN DPPB-RELATED"/>
    <property type="match status" value="1"/>
</dbReference>
<evidence type="ECO:0000256" key="12">
    <source>
        <dbReference type="ARBA" id="ARBA00044774"/>
    </source>
</evidence>
<comment type="subunit">
    <text evidence="11">The complex is composed of two ATP-binding proteins (NikD and NikE), two transmembrane proteins (NikB and NikC) and a solute-binding protein (NikA).</text>
</comment>
<evidence type="ECO:0000256" key="10">
    <source>
        <dbReference type="ARBA" id="ARBA00024202"/>
    </source>
</evidence>
<dbReference type="NCBIfam" id="NF045470">
    <property type="entry name" value="Opp2B"/>
    <property type="match status" value="1"/>
</dbReference>
<keyword evidence="8" id="KW-0921">Nickel transport</keyword>
<keyword evidence="5 13" id="KW-0812">Transmembrane</keyword>
<dbReference type="InterPro" id="IPR000515">
    <property type="entry name" value="MetI-like"/>
</dbReference>
<evidence type="ECO:0000256" key="1">
    <source>
        <dbReference type="ARBA" id="ARBA00004651"/>
    </source>
</evidence>
<feature type="transmembrane region" description="Helical" evidence="13">
    <location>
        <begin position="135"/>
        <end position="158"/>
    </location>
</feature>
<evidence type="ECO:0000256" key="6">
    <source>
        <dbReference type="ARBA" id="ARBA00022989"/>
    </source>
</evidence>
<accession>A0ABN0VUG8</accession>
<dbReference type="InterPro" id="IPR035906">
    <property type="entry name" value="MetI-like_sf"/>
</dbReference>
<feature type="domain" description="ABC transmembrane type-1" evidence="14">
    <location>
        <begin position="96"/>
        <end position="297"/>
    </location>
</feature>
<keyword evidence="6 13" id="KW-1133">Transmembrane helix</keyword>
<dbReference type="Pfam" id="PF19300">
    <property type="entry name" value="BPD_transp_1_N"/>
    <property type="match status" value="1"/>
</dbReference>
<evidence type="ECO:0000256" key="11">
    <source>
        <dbReference type="ARBA" id="ARBA00038669"/>
    </source>
</evidence>
<evidence type="ECO:0000313" key="16">
    <source>
        <dbReference type="Proteomes" id="UP001500782"/>
    </source>
</evidence>
<dbReference type="InterPro" id="IPR045621">
    <property type="entry name" value="BPD_transp_1_N"/>
</dbReference>
<dbReference type="PROSITE" id="PS50928">
    <property type="entry name" value="ABC_TM1"/>
    <property type="match status" value="1"/>
</dbReference>
<keyword evidence="16" id="KW-1185">Reference proteome</keyword>
<keyword evidence="4" id="KW-0533">Nickel</keyword>
<comment type="similarity">
    <text evidence="10">Belongs to the binding-protein-dependent transport system permease family. OppBC subfamily.</text>
</comment>
<organism evidence="15 16">
    <name type="scientific">Bacillus carboniphilus</name>
    <dbReference type="NCBI Taxonomy" id="86663"/>
    <lineage>
        <taxon>Bacteria</taxon>
        <taxon>Bacillati</taxon>
        <taxon>Bacillota</taxon>
        <taxon>Bacilli</taxon>
        <taxon>Bacillales</taxon>
        <taxon>Bacillaceae</taxon>
        <taxon>Bacillus</taxon>
    </lineage>
</organism>
<comment type="subcellular location">
    <subcellularLocation>
        <location evidence="1 13">Cell membrane</location>
        <topology evidence="1 13">Multi-pass membrane protein</topology>
    </subcellularLocation>
</comment>
<evidence type="ECO:0000256" key="13">
    <source>
        <dbReference type="RuleBase" id="RU363032"/>
    </source>
</evidence>
<evidence type="ECO:0000259" key="14">
    <source>
        <dbReference type="PROSITE" id="PS50928"/>
    </source>
</evidence>
<name>A0ABN0VUG8_9BACI</name>
<feature type="transmembrane region" description="Helical" evidence="13">
    <location>
        <begin position="228"/>
        <end position="254"/>
    </location>
</feature>
<evidence type="ECO:0000256" key="7">
    <source>
        <dbReference type="ARBA" id="ARBA00023065"/>
    </source>
</evidence>
<dbReference type="Gene3D" id="1.10.3720.10">
    <property type="entry name" value="MetI-like"/>
    <property type="match status" value="1"/>
</dbReference>
<keyword evidence="9 13" id="KW-0472">Membrane</keyword>
<keyword evidence="2 13" id="KW-0813">Transport</keyword>
<evidence type="ECO:0000256" key="2">
    <source>
        <dbReference type="ARBA" id="ARBA00022448"/>
    </source>
</evidence>
<evidence type="ECO:0000313" key="15">
    <source>
        <dbReference type="EMBL" id="GAA0317638.1"/>
    </source>
</evidence>
<dbReference type="RefSeq" id="WP_343796087.1">
    <property type="nucleotide sequence ID" value="NZ_BAAADJ010000004.1"/>
</dbReference>
<sequence>MKMYILKKVAMLIPILLAVSILVFLMQAAIPGDPVEAMFAGQVPDEETVENLRAQLGLDQPLHVQYIRYISNVVQGDLGTSIRTGRPVIEEISERYSNTLILAVASLLIAIFIGVGLGIISAMKKDSIIDTLSTIVALLGVSMPSFWLGLLLMYLFAVNLKLLPVMGSESWAHLVLPALTMGLISAGIIMRMVRSSLLEVFQQDYIRTARSKGMKERKVVIKHALKNALIPVITVVGLQFGFLLGGAFIIENVFAWHGLGQLAVQALGTRDFPLVQGIILVVAATYVLVNLLIDILYSLVDARVSYE</sequence>
<feature type="transmembrane region" description="Helical" evidence="13">
    <location>
        <begin position="274"/>
        <end position="300"/>
    </location>
</feature>
<dbReference type="SUPFAM" id="SSF161098">
    <property type="entry name" value="MetI-like"/>
    <property type="match status" value="1"/>
</dbReference>
<dbReference type="CDD" id="cd06261">
    <property type="entry name" value="TM_PBP2"/>
    <property type="match status" value="1"/>
</dbReference>
<keyword evidence="7" id="KW-0406">Ion transport</keyword>
<gene>
    <name evidence="15" type="ORF">GCM10008967_05240</name>
</gene>
<evidence type="ECO:0000256" key="8">
    <source>
        <dbReference type="ARBA" id="ARBA00023112"/>
    </source>
</evidence>
<protein>
    <recommendedName>
        <fullName evidence="12">Nickel import system permease protein NikB</fullName>
    </recommendedName>
</protein>
<evidence type="ECO:0000256" key="9">
    <source>
        <dbReference type="ARBA" id="ARBA00023136"/>
    </source>
</evidence>
<proteinExistence type="inferred from homology"/>
<feature type="transmembrane region" description="Helical" evidence="13">
    <location>
        <begin position="170"/>
        <end position="189"/>
    </location>
</feature>
<evidence type="ECO:0000256" key="4">
    <source>
        <dbReference type="ARBA" id="ARBA00022596"/>
    </source>
</evidence>
<dbReference type="EMBL" id="BAAADJ010000004">
    <property type="protein sequence ID" value="GAA0317638.1"/>
    <property type="molecule type" value="Genomic_DNA"/>
</dbReference>
<dbReference type="PANTHER" id="PTHR43163">
    <property type="entry name" value="DIPEPTIDE TRANSPORT SYSTEM PERMEASE PROTEIN DPPB-RELATED"/>
    <property type="match status" value="1"/>
</dbReference>